<accession>A0ABM2ZEF0</accession>
<gene>
    <name evidence="2" type="primary">LOC107894494</name>
</gene>
<protein>
    <submittedName>
        <fullName evidence="2">Uncharacterized protein isoform X3</fullName>
    </submittedName>
</protein>
<evidence type="ECO:0000313" key="2">
    <source>
        <dbReference type="RefSeq" id="XP_040941056.1"/>
    </source>
</evidence>
<evidence type="ECO:0000313" key="1">
    <source>
        <dbReference type="Proteomes" id="UP000818029"/>
    </source>
</evidence>
<dbReference type="Proteomes" id="UP000818029">
    <property type="component" value="Chromosome A13"/>
</dbReference>
<dbReference type="GeneID" id="107894494"/>
<keyword evidence="1" id="KW-1185">Reference proteome</keyword>
<sequence>MGASTDSALDLDEQISQLMQCKPLSKQQLISKELGVFVRELLCVCCKTFLRFTCIILFSGQSIMRQGKGNINGRKQCSGLDWFELSRSNG</sequence>
<name>A0ABM2ZEF0_GOSHI</name>
<proteinExistence type="predicted"/>
<reference evidence="2" key="2">
    <citation type="submission" date="2025-08" db="UniProtKB">
        <authorList>
            <consortium name="RefSeq"/>
        </authorList>
    </citation>
    <scope>IDENTIFICATION</scope>
</reference>
<organism evidence="1 2">
    <name type="scientific">Gossypium hirsutum</name>
    <name type="common">Upland cotton</name>
    <name type="synonym">Gossypium mexicanum</name>
    <dbReference type="NCBI Taxonomy" id="3635"/>
    <lineage>
        <taxon>Eukaryota</taxon>
        <taxon>Viridiplantae</taxon>
        <taxon>Streptophyta</taxon>
        <taxon>Embryophyta</taxon>
        <taxon>Tracheophyta</taxon>
        <taxon>Spermatophyta</taxon>
        <taxon>Magnoliopsida</taxon>
        <taxon>eudicotyledons</taxon>
        <taxon>Gunneridae</taxon>
        <taxon>Pentapetalae</taxon>
        <taxon>rosids</taxon>
        <taxon>malvids</taxon>
        <taxon>Malvales</taxon>
        <taxon>Malvaceae</taxon>
        <taxon>Malvoideae</taxon>
        <taxon>Gossypium</taxon>
    </lineage>
</organism>
<dbReference type="RefSeq" id="XP_040941056.1">
    <property type="nucleotide sequence ID" value="XM_041085122.1"/>
</dbReference>
<reference evidence="1" key="1">
    <citation type="journal article" date="2020" name="Nat. Genet.">
        <title>Genomic diversifications of five Gossypium allopolyploid species and their impact on cotton improvement.</title>
        <authorList>
            <person name="Chen Z.J."/>
            <person name="Sreedasyam A."/>
            <person name="Ando A."/>
            <person name="Song Q."/>
            <person name="De Santiago L.M."/>
            <person name="Hulse-Kemp A.M."/>
            <person name="Ding M."/>
            <person name="Ye W."/>
            <person name="Kirkbride R.C."/>
            <person name="Jenkins J."/>
            <person name="Plott C."/>
            <person name="Lovell J."/>
            <person name="Lin Y.M."/>
            <person name="Vaughn R."/>
            <person name="Liu B."/>
            <person name="Simpson S."/>
            <person name="Scheffler B.E."/>
            <person name="Wen L."/>
            <person name="Saski C.A."/>
            <person name="Grover C.E."/>
            <person name="Hu G."/>
            <person name="Conover J.L."/>
            <person name="Carlson J.W."/>
            <person name="Shu S."/>
            <person name="Boston L.B."/>
            <person name="Williams M."/>
            <person name="Peterson D.G."/>
            <person name="McGee K."/>
            <person name="Jones D.C."/>
            <person name="Wendel J.F."/>
            <person name="Stelly D.M."/>
            <person name="Grimwood J."/>
            <person name="Schmutz J."/>
        </authorList>
    </citation>
    <scope>NUCLEOTIDE SEQUENCE [LARGE SCALE GENOMIC DNA]</scope>
    <source>
        <strain evidence="1">cv. TM-1</strain>
    </source>
</reference>